<dbReference type="Gene3D" id="3.30.1180.20">
    <property type="entry name" value="Dihydroxyacetone kinase, domain 2"/>
    <property type="match status" value="1"/>
</dbReference>
<dbReference type="EMBL" id="GIBP01001560">
    <property type="protein sequence ID" value="NDV30529.1"/>
    <property type="molecule type" value="Transcribed_RNA"/>
</dbReference>
<evidence type="ECO:0000256" key="5">
    <source>
        <dbReference type="ARBA" id="ARBA00022840"/>
    </source>
</evidence>
<dbReference type="NCBIfam" id="NF011049">
    <property type="entry name" value="PRK14479.1"/>
    <property type="match status" value="1"/>
</dbReference>
<dbReference type="InterPro" id="IPR036117">
    <property type="entry name" value="DhaL_dom_sf"/>
</dbReference>
<evidence type="ECO:0000259" key="8">
    <source>
        <dbReference type="PROSITE" id="PS51481"/>
    </source>
</evidence>
<dbReference type="FunFam" id="3.40.50.10440:FF:000001">
    <property type="entry name" value="Dihydroxyacetone kinase, DhaK subunit"/>
    <property type="match status" value="1"/>
</dbReference>
<evidence type="ECO:0000313" key="9">
    <source>
        <dbReference type="EMBL" id="NDV30529.1"/>
    </source>
</evidence>
<dbReference type="PROSITE" id="PS51481">
    <property type="entry name" value="DHAK"/>
    <property type="match status" value="1"/>
</dbReference>
<dbReference type="GO" id="GO:0019563">
    <property type="term" value="P:glycerol catabolic process"/>
    <property type="evidence" value="ECO:0007669"/>
    <property type="project" value="TreeGrafter"/>
</dbReference>
<dbReference type="Pfam" id="PF02734">
    <property type="entry name" value="Dak2"/>
    <property type="match status" value="1"/>
</dbReference>
<dbReference type="InterPro" id="IPR004006">
    <property type="entry name" value="DhaK_dom"/>
</dbReference>
<dbReference type="InterPro" id="IPR050861">
    <property type="entry name" value="Dihydroxyacetone_Kinase"/>
</dbReference>
<evidence type="ECO:0000256" key="3">
    <source>
        <dbReference type="ARBA" id="ARBA00022741"/>
    </source>
</evidence>
<dbReference type="GO" id="GO:0005524">
    <property type="term" value="F:ATP binding"/>
    <property type="evidence" value="ECO:0007669"/>
    <property type="project" value="UniProtKB-KW"/>
</dbReference>
<dbReference type="Gene3D" id="3.40.50.10440">
    <property type="entry name" value="Dihydroxyacetone kinase, domain 1"/>
    <property type="match status" value="1"/>
</dbReference>
<dbReference type="PANTHER" id="PTHR28629">
    <property type="entry name" value="TRIOKINASE/FMN CYCLASE"/>
    <property type="match status" value="1"/>
</dbReference>
<dbReference type="FunFam" id="1.25.40.340:FF:000002">
    <property type="entry name" value="Dihydroxyacetone kinase, L subunit"/>
    <property type="match status" value="1"/>
</dbReference>
<keyword evidence="3" id="KW-0547">Nucleotide-binding</keyword>
<accession>A0A6B2L0R9</accession>
<evidence type="ECO:0000256" key="1">
    <source>
        <dbReference type="ARBA" id="ARBA00008757"/>
    </source>
</evidence>
<proteinExistence type="inferred from homology"/>
<dbReference type="PROSITE" id="PS51480">
    <property type="entry name" value="DHAL"/>
    <property type="match status" value="1"/>
</dbReference>
<dbReference type="SMART" id="SM01120">
    <property type="entry name" value="Dak2"/>
    <property type="match status" value="1"/>
</dbReference>
<keyword evidence="4" id="KW-0418">Kinase</keyword>
<feature type="region of interest" description="Disordered" evidence="6">
    <location>
        <begin position="337"/>
        <end position="358"/>
    </location>
</feature>
<dbReference type="InterPro" id="IPR004007">
    <property type="entry name" value="DhaL_dom"/>
</dbReference>
<evidence type="ECO:0008006" key="10">
    <source>
        <dbReference type="Google" id="ProtNLM"/>
    </source>
</evidence>
<feature type="domain" description="DhaK" evidence="8">
    <location>
        <begin position="4"/>
        <end position="328"/>
    </location>
</feature>
<comment type="similarity">
    <text evidence="1">Belongs to the dihydroxyacetone kinase (DAK) family.</text>
</comment>
<reference evidence="9" key="1">
    <citation type="journal article" date="2020" name="J. Eukaryot. Microbiol.">
        <title>De novo Sequencing, Assembly and Annotation of the Transcriptome for the Free-Living Testate Amoeba Arcella intermedia.</title>
        <authorList>
            <person name="Ribeiro G.M."/>
            <person name="Porfirio-Sousa A.L."/>
            <person name="Maurer-Alcala X.X."/>
            <person name="Katz L.A."/>
            <person name="Lahr D.J.G."/>
        </authorList>
    </citation>
    <scope>NUCLEOTIDE SEQUENCE</scope>
</reference>
<keyword evidence="2" id="KW-0808">Transferase</keyword>
<keyword evidence="5" id="KW-0067">ATP-binding</keyword>
<organism evidence="9">
    <name type="scientific">Arcella intermedia</name>
    <dbReference type="NCBI Taxonomy" id="1963864"/>
    <lineage>
        <taxon>Eukaryota</taxon>
        <taxon>Amoebozoa</taxon>
        <taxon>Tubulinea</taxon>
        <taxon>Elardia</taxon>
        <taxon>Arcellinida</taxon>
        <taxon>Sphaerothecina</taxon>
        <taxon>Arcellidae</taxon>
        <taxon>Arcella</taxon>
    </lineage>
</organism>
<dbReference type="FunFam" id="3.30.1180.20:FF:000001">
    <property type="entry name" value="Dihydroxyacetone kinase 1"/>
    <property type="match status" value="1"/>
</dbReference>
<evidence type="ECO:0000256" key="4">
    <source>
        <dbReference type="ARBA" id="ARBA00022777"/>
    </source>
</evidence>
<name>A0A6B2L0R9_9EUKA</name>
<evidence type="ECO:0000256" key="2">
    <source>
        <dbReference type="ARBA" id="ARBA00022679"/>
    </source>
</evidence>
<dbReference type="GO" id="GO:0005829">
    <property type="term" value="C:cytosol"/>
    <property type="evidence" value="ECO:0007669"/>
    <property type="project" value="TreeGrafter"/>
</dbReference>
<evidence type="ECO:0000256" key="6">
    <source>
        <dbReference type="SAM" id="MobiDB-lite"/>
    </source>
</evidence>
<dbReference type="GO" id="GO:0004371">
    <property type="term" value="F:glycerone kinase activity"/>
    <property type="evidence" value="ECO:0007669"/>
    <property type="project" value="InterPro"/>
</dbReference>
<dbReference type="AlphaFoldDB" id="A0A6B2L0R9"/>
<feature type="compositionally biased region" description="Polar residues" evidence="6">
    <location>
        <begin position="340"/>
        <end position="358"/>
    </location>
</feature>
<protein>
    <recommendedName>
        <fullName evidence="10">Dihydroxyacetone kinase</fullName>
    </recommendedName>
</protein>
<sequence length="572" mass="61712">MINAPSEVVNHFLSGLVSCHSTLVKLPHHNVILRHDYMESKKTKVSILCGGGSGHEPAHAGFVGNGLLTGAIAGAIFSSPSVPTILAAIRAVTGPQGTLVLIKNYTGDRLNFGMACERAKSEGLLVEMVIIGDDIATREGGRPRGIAGTVLIHKIASAVADEGRSLSEVAEVARRMVGRLDTLGVALDECNLPGKKVAEKRIGPQEIELGLGIHGEPGVKKMPMESAEKISVELMSQLWKARESSTDEFKVVLINNLGTTIPMELYIFADSVLKFLREKGANIERIYIGTFMSALDMNGVSVTLLSVPNSEKSQVLKYLDLPTNAIAWPSSYVSIPGREGTNSSQDSETTKEATPQTVLPSPENEFYLSLFRSVCEEIIKQGDHLNDLDRLVGDGDCGDTFKRGCQRIIQDSQLYQFQDPVKLTNQISDSISESMGGSSGAILEIFFRATSLKLSELLKTRAISPLVWIEAFIAGTESVQFYGGAKVGMRTLLDALIPALNVAQDLLKSGKSLAETLPSASTAAEKGMEDTKNMTAKVGRSAYLPQQMLLTHPDPGSVVVYIIFKMCTQLFQ</sequence>
<dbReference type="Gene3D" id="1.25.40.340">
    <property type="match status" value="1"/>
</dbReference>
<dbReference type="SUPFAM" id="SSF101473">
    <property type="entry name" value="DhaL-like"/>
    <property type="match status" value="1"/>
</dbReference>
<feature type="domain" description="DhaL" evidence="7">
    <location>
        <begin position="365"/>
        <end position="569"/>
    </location>
</feature>
<evidence type="ECO:0000259" key="7">
    <source>
        <dbReference type="PROSITE" id="PS51480"/>
    </source>
</evidence>
<dbReference type="SUPFAM" id="SSF82549">
    <property type="entry name" value="DAK1/DegV-like"/>
    <property type="match status" value="1"/>
</dbReference>
<dbReference type="PANTHER" id="PTHR28629:SF4">
    <property type="entry name" value="TRIOKINASE_FMN CYCLASE"/>
    <property type="match status" value="1"/>
</dbReference>
<dbReference type="Pfam" id="PF02733">
    <property type="entry name" value="Dak1"/>
    <property type="match status" value="1"/>
</dbReference>